<dbReference type="EMBL" id="CAUJNA010003794">
    <property type="protein sequence ID" value="CAJ1409935.1"/>
    <property type="molecule type" value="Genomic_DNA"/>
</dbReference>
<accession>A0AA36JQK2</accession>
<dbReference type="PANTHER" id="PTHR31646">
    <property type="entry name" value="ALPHA-1,2-MANNOSYLTRANSFERASE MNN2"/>
    <property type="match status" value="1"/>
</dbReference>
<evidence type="ECO:0000256" key="2">
    <source>
        <dbReference type="ARBA" id="ARBA00004606"/>
    </source>
</evidence>
<evidence type="ECO:0000256" key="3">
    <source>
        <dbReference type="ARBA" id="ARBA00009105"/>
    </source>
</evidence>
<sequence length="303" mass="33754">MEVHPGRGIVICAGGPYLELALVAVRLLRAQGCRLAVELWHLPGEDTSAAEGLPDGAQLRELPLALPRRRPEVWAVKPLALLASGFQEVLLLDADNVPVCDPEHLFEEPDFRRTGALFWPDFSPFEEKEPHQWHALSGGRWQRRPKQLRWEQESGQLLVDKSRCLRGLWRAASMALRLGVLSPYLPGDGGDKDLFQIAWTLEELSFAMCPLPAAAGVLDPSAGVPGGFVGHTMVQRSCDGRPAFLHRTIDKHEDLTDPRWDLVAAPRTEEQCLVLRRIYPDAKVKVRIVPRRAEDVEDLGGRG</sequence>
<evidence type="ECO:0000256" key="8">
    <source>
        <dbReference type="ARBA" id="ARBA00023034"/>
    </source>
</evidence>
<keyword evidence="4" id="KW-0808">Transferase</keyword>
<comment type="subcellular location">
    <subcellularLocation>
        <location evidence="10">Endomembrane system</location>
        <topology evidence="10">Single-pass membrane protein</topology>
    </subcellularLocation>
    <subcellularLocation>
        <location evidence="1">Golgi apparatus membrane</location>
    </subcellularLocation>
    <subcellularLocation>
        <location evidence="2">Membrane</location>
        <topology evidence="2">Single-pass type II membrane protein</topology>
    </subcellularLocation>
</comment>
<keyword evidence="7" id="KW-1133">Transmembrane helix</keyword>
<organism evidence="11 12">
    <name type="scientific">Effrenium voratum</name>
    <dbReference type="NCBI Taxonomy" id="2562239"/>
    <lineage>
        <taxon>Eukaryota</taxon>
        <taxon>Sar</taxon>
        <taxon>Alveolata</taxon>
        <taxon>Dinophyceae</taxon>
        <taxon>Suessiales</taxon>
        <taxon>Symbiodiniaceae</taxon>
        <taxon>Effrenium</taxon>
    </lineage>
</organism>
<comment type="caution">
    <text evidence="11">The sequence shown here is derived from an EMBL/GenBank/DDBJ whole genome shotgun (WGS) entry which is preliminary data.</text>
</comment>
<dbReference type="GO" id="GO:0000139">
    <property type="term" value="C:Golgi membrane"/>
    <property type="evidence" value="ECO:0007669"/>
    <property type="project" value="UniProtKB-SubCell"/>
</dbReference>
<keyword evidence="5" id="KW-0812">Transmembrane</keyword>
<dbReference type="Proteomes" id="UP001178507">
    <property type="component" value="Unassembled WGS sequence"/>
</dbReference>
<dbReference type="GO" id="GO:0046354">
    <property type="term" value="P:mannan biosynthetic process"/>
    <property type="evidence" value="ECO:0007669"/>
    <property type="project" value="TreeGrafter"/>
</dbReference>
<reference evidence="11" key="1">
    <citation type="submission" date="2023-08" db="EMBL/GenBank/DDBJ databases">
        <authorList>
            <person name="Chen Y."/>
            <person name="Shah S."/>
            <person name="Dougan E. K."/>
            <person name="Thang M."/>
            <person name="Chan C."/>
        </authorList>
    </citation>
    <scope>NUCLEOTIDE SEQUENCE</scope>
</reference>
<dbReference type="InterPro" id="IPR029044">
    <property type="entry name" value="Nucleotide-diphossugar_trans"/>
</dbReference>
<dbReference type="Pfam" id="PF11051">
    <property type="entry name" value="Mannosyl_trans3"/>
    <property type="match status" value="1"/>
</dbReference>
<evidence type="ECO:0000256" key="7">
    <source>
        <dbReference type="ARBA" id="ARBA00022989"/>
    </source>
</evidence>
<dbReference type="SUPFAM" id="SSF53448">
    <property type="entry name" value="Nucleotide-diphospho-sugar transferases"/>
    <property type="match status" value="1"/>
</dbReference>
<dbReference type="GO" id="GO:0000026">
    <property type="term" value="F:alpha-1,2-mannosyltransferase activity"/>
    <property type="evidence" value="ECO:0007669"/>
    <property type="project" value="TreeGrafter"/>
</dbReference>
<dbReference type="AlphaFoldDB" id="A0AA36JQK2"/>
<evidence type="ECO:0000313" key="12">
    <source>
        <dbReference type="Proteomes" id="UP001178507"/>
    </source>
</evidence>
<keyword evidence="6" id="KW-0735">Signal-anchor</keyword>
<dbReference type="InterPro" id="IPR022751">
    <property type="entry name" value="Alpha_mannosyltransferase"/>
</dbReference>
<keyword evidence="9" id="KW-0472">Membrane</keyword>
<name>A0AA36JQK2_9DINO</name>
<evidence type="ECO:0000256" key="6">
    <source>
        <dbReference type="ARBA" id="ARBA00022968"/>
    </source>
</evidence>
<proteinExistence type="inferred from homology"/>
<evidence type="ECO:0000256" key="4">
    <source>
        <dbReference type="ARBA" id="ARBA00022679"/>
    </source>
</evidence>
<evidence type="ECO:0000256" key="5">
    <source>
        <dbReference type="ARBA" id="ARBA00022692"/>
    </source>
</evidence>
<evidence type="ECO:0008006" key="13">
    <source>
        <dbReference type="Google" id="ProtNLM"/>
    </source>
</evidence>
<comment type="similarity">
    <text evidence="3">Belongs to the MNN1/MNT family.</text>
</comment>
<evidence type="ECO:0000256" key="9">
    <source>
        <dbReference type="ARBA" id="ARBA00023136"/>
    </source>
</evidence>
<gene>
    <name evidence="11" type="ORF">EVOR1521_LOCUS30895</name>
</gene>
<evidence type="ECO:0000313" key="11">
    <source>
        <dbReference type="EMBL" id="CAJ1409935.1"/>
    </source>
</evidence>
<protein>
    <recommendedName>
        <fullName evidence="13">Mannosyltransferase</fullName>
    </recommendedName>
</protein>
<keyword evidence="8" id="KW-0333">Golgi apparatus</keyword>
<evidence type="ECO:0000256" key="1">
    <source>
        <dbReference type="ARBA" id="ARBA00004394"/>
    </source>
</evidence>
<keyword evidence="12" id="KW-1185">Reference proteome</keyword>
<evidence type="ECO:0000256" key="10">
    <source>
        <dbReference type="ARBA" id="ARBA00037847"/>
    </source>
</evidence>
<dbReference type="PANTHER" id="PTHR31646:SF1">
    <property type="entry name" value="ALPHA-1,2-MANNOSYLTRANSFERASE MNN2"/>
    <property type="match status" value="1"/>
</dbReference>